<dbReference type="InterPro" id="IPR003594">
    <property type="entry name" value="HATPase_dom"/>
</dbReference>
<dbReference type="PROSITE" id="PS51257">
    <property type="entry name" value="PROKAR_LIPOPROTEIN"/>
    <property type="match status" value="1"/>
</dbReference>
<evidence type="ECO:0000256" key="1">
    <source>
        <dbReference type="ARBA" id="ARBA00000085"/>
    </source>
</evidence>
<dbReference type="InterPro" id="IPR005467">
    <property type="entry name" value="His_kinase_dom"/>
</dbReference>
<protein>
    <recommendedName>
        <fullName evidence="2">histidine kinase</fullName>
        <ecNumber evidence="2">2.7.13.3</ecNumber>
    </recommendedName>
</protein>
<comment type="catalytic activity">
    <reaction evidence="1">
        <text>ATP + protein L-histidine = ADP + protein N-phospho-L-histidine.</text>
        <dbReference type="EC" id="2.7.13.3"/>
    </reaction>
</comment>
<dbReference type="Gene3D" id="3.30.565.10">
    <property type="entry name" value="Histidine kinase-like ATPase, C-terminal domain"/>
    <property type="match status" value="1"/>
</dbReference>
<dbReference type="GO" id="GO:0030295">
    <property type="term" value="F:protein kinase activator activity"/>
    <property type="evidence" value="ECO:0007669"/>
    <property type="project" value="TreeGrafter"/>
</dbReference>
<dbReference type="SMART" id="SM00387">
    <property type="entry name" value="HATPase_c"/>
    <property type="match status" value="1"/>
</dbReference>
<evidence type="ECO:0000256" key="6">
    <source>
        <dbReference type="ARBA" id="ARBA00022840"/>
    </source>
</evidence>
<keyword evidence="11" id="KW-1185">Reference proteome</keyword>
<feature type="transmembrane region" description="Helical" evidence="8">
    <location>
        <begin position="36"/>
        <end position="55"/>
    </location>
</feature>
<dbReference type="InterPro" id="IPR004358">
    <property type="entry name" value="Sig_transdc_His_kin-like_C"/>
</dbReference>
<evidence type="ECO:0000256" key="7">
    <source>
        <dbReference type="ARBA" id="ARBA00023012"/>
    </source>
</evidence>
<evidence type="ECO:0000259" key="9">
    <source>
        <dbReference type="PROSITE" id="PS50109"/>
    </source>
</evidence>
<dbReference type="GO" id="GO:0000156">
    <property type="term" value="F:phosphorelay response regulator activity"/>
    <property type="evidence" value="ECO:0007669"/>
    <property type="project" value="TreeGrafter"/>
</dbReference>
<name>A0A1G6GUX6_9BACT</name>
<keyword evidence="6" id="KW-0067">ATP-binding</keyword>
<evidence type="ECO:0000313" key="11">
    <source>
        <dbReference type="Proteomes" id="UP000199452"/>
    </source>
</evidence>
<evidence type="ECO:0000313" key="10">
    <source>
        <dbReference type="EMBL" id="SDB85779.1"/>
    </source>
</evidence>
<evidence type="ECO:0000256" key="3">
    <source>
        <dbReference type="ARBA" id="ARBA00022679"/>
    </source>
</evidence>
<keyword evidence="8" id="KW-0472">Membrane</keyword>
<dbReference type="Gene3D" id="3.30.450.20">
    <property type="entry name" value="PAS domain"/>
    <property type="match status" value="1"/>
</dbReference>
<proteinExistence type="predicted"/>
<dbReference type="EMBL" id="FMYP01000004">
    <property type="protein sequence ID" value="SDB85779.1"/>
    <property type="molecule type" value="Genomic_DNA"/>
</dbReference>
<reference evidence="10 11" key="1">
    <citation type="submission" date="2016-09" db="EMBL/GenBank/DDBJ databases">
        <authorList>
            <person name="Capua I."/>
            <person name="De Benedictis P."/>
            <person name="Joannis T."/>
            <person name="Lombin L.H."/>
            <person name="Cattoli G."/>
        </authorList>
    </citation>
    <scope>NUCLEOTIDE SEQUENCE [LARGE SCALE GENOMIC DNA]</scope>
    <source>
        <strain evidence="10 11">A7P-90m</strain>
    </source>
</reference>
<dbReference type="PANTHER" id="PTHR42878">
    <property type="entry name" value="TWO-COMPONENT HISTIDINE KINASE"/>
    <property type="match status" value="1"/>
</dbReference>
<keyword evidence="3" id="KW-0808">Transferase</keyword>
<feature type="transmembrane region" description="Helical" evidence="8">
    <location>
        <begin position="6"/>
        <end position="29"/>
    </location>
</feature>
<evidence type="ECO:0000256" key="5">
    <source>
        <dbReference type="ARBA" id="ARBA00022777"/>
    </source>
</evidence>
<dbReference type="SUPFAM" id="SSF55874">
    <property type="entry name" value="ATPase domain of HSP90 chaperone/DNA topoisomerase II/histidine kinase"/>
    <property type="match status" value="1"/>
</dbReference>
<dbReference type="Proteomes" id="UP000199452">
    <property type="component" value="Unassembled WGS sequence"/>
</dbReference>
<sequence>MLLKEFYINIWIRVFGIVLSSLLMAACVVWMRDYLIIFNILGLLVIQVALLVRSLNMLNNDLESFFDAMRSNDSSLLFTHRKKNSAFIGLYQQLENINKNIQQIKIDNQNQNQFFKVLVEHVGVGLIAFNSEGKVTLYNRAASEMLHKTHLFRISELDNIQPGLSTILEELQPSEQRLVSLYRHQELLQLSFKSTWIKILDEQIKLVSLQNIKNELDEKELESWQKLIRVLTHELMNSAGPMSSTIATLNEFITTADGKPKEVAELTDEMVEDIATGLHILEERSIGMVEFVTRFRNLTILPKPTFATINIAELFAAIKVLMNEKLNQRSIEVEIKVSNDSAQVVADRSMMEQILLNLVSNAIYALEETETPRIWLIARLDENKQPVVIVADNGKGIAEELQDKIFIPFFTTRNDGSGIGLSLSRQMMRLHGGTLTMTSTPGEMTVFTMKW</sequence>
<evidence type="ECO:0000256" key="4">
    <source>
        <dbReference type="ARBA" id="ARBA00022741"/>
    </source>
</evidence>
<dbReference type="AlphaFoldDB" id="A0A1G6GUX6"/>
<dbReference type="GO" id="GO:0007234">
    <property type="term" value="P:osmosensory signaling via phosphorelay pathway"/>
    <property type="evidence" value="ECO:0007669"/>
    <property type="project" value="TreeGrafter"/>
</dbReference>
<dbReference type="OrthoDB" id="1931120at2"/>
<organism evidence="10 11">
    <name type="scientific">Williamwhitmania taraxaci</name>
    <dbReference type="NCBI Taxonomy" id="1640674"/>
    <lineage>
        <taxon>Bacteria</taxon>
        <taxon>Pseudomonadati</taxon>
        <taxon>Bacteroidota</taxon>
        <taxon>Bacteroidia</taxon>
        <taxon>Bacteroidales</taxon>
        <taxon>Williamwhitmaniaceae</taxon>
        <taxon>Williamwhitmania</taxon>
    </lineage>
</organism>
<dbReference type="PANTHER" id="PTHR42878:SF7">
    <property type="entry name" value="SENSOR HISTIDINE KINASE GLRK"/>
    <property type="match status" value="1"/>
</dbReference>
<feature type="domain" description="Histidine kinase" evidence="9">
    <location>
        <begin position="230"/>
        <end position="451"/>
    </location>
</feature>
<dbReference type="PRINTS" id="PR00344">
    <property type="entry name" value="BCTRLSENSOR"/>
</dbReference>
<evidence type="ECO:0000256" key="8">
    <source>
        <dbReference type="SAM" id="Phobius"/>
    </source>
</evidence>
<dbReference type="PROSITE" id="PS50109">
    <property type="entry name" value="HIS_KIN"/>
    <property type="match status" value="1"/>
</dbReference>
<dbReference type="STRING" id="1640674.SAMN05216323_100451"/>
<dbReference type="Pfam" id="PF02518">
    <property type="entry name" value="HATPase_c"/>
    <property type="match status" value="1"/>
</dbReference>
<keyword evidence="4" id="KW-0547">Nucleotide-binding</keyword>
<dbReference type="GO" id="GO:0005524">
    <property type="term" value="F:ATP binding"/>
    <property type="evidence" value="ECO:0007669"/>
    <property type="project" value="UniProtKB-KW"/>
</dbReference>
<evidence type="ECO:0000256" key="2">
    <source>
        <dbReference type="ARBA" id="ARBA00012438"/>
    </source>
</evidence>
<keyword evidence="8" id="KW-0812">Transmembrane</keyword>
<accession>A0A1G6GUX6</accession>
<keyword evidence="8" id="KW-1133">Transmembrane helix</keyword>
<dbReference type="InterPro" id="IPR036890">
    <property type="entry name" value="HATPase_C_sf"/>
</dbReference>
<dbReference type="EC" id="2.7.13.3" evidence="2"/>
<dbReference type="GO" id="GO:0004673">
    <property type="term" value="F:protein histidine kinase activity"/>
    <property type="evidence" value="ECO:0007669"/>
    <property type="project" value="UniProtKB-EC"/>
</dbReference>
<keyword evidence="7" id="KW-0902">Two-component regulatory system</keyword>
<keyword evidence="5" id="KW-0418">Kinase</keyword>
<dbReference type="InterPro" id="IPR050351">
    <property type="entry name" value="BphY/WalK/GraS-like"/>
</dbReference>
<gene>
    <name evidence="10" type="ORF">SAMN05216323_100451</name>
</gene>